<proteinExistence type="predicted"/>
<dbReference type="Proteomes" id="UP000612055">
    <property type="component" value="Unassembled WGS sequence"/>
</dbReference>
<evidence type="ECO:0000313" key="2">
    <source>
        <dbReference type="Proteomes" id="UP000612055"/>
    </source>
</evidence>
<accession>A0A835XQT5</accession>
<reference evidence="1" key="1">
    <citation type="journal article" date="2020" name="bioRxiv">
        <title>Comparative genomics of Chlamydomonas.</title>
        <authorList>
            <person name="Craig R.J."/>
            <person name="Hasan A.R."/>
            <person name="Ness R.W."/>
            <person name="Keightley P.D."/>
        </authorList>
    </citation>
    <scope>NUCLEOTIDE SEQUENCE</scope>
    <source>
        <strain evidence="1">CCAP 11/70</strain>
    </source>
</reference>
<evidence type="ECO:0000313" key="1">
    <source>
        <dbReference type="EMBL" id="KAG2488553.1"/>
    </source>
</evidence>
<protein>
    <submittedName>
        <fullName evidence="1">Uncharacterized protein</fullName>
    </submittedName>
</protein>
<dbReference type="AlphaFoldDB" id="A0A835XQT5"/>
<organism evidence="1 2">
    <name type="scientific">Edaphochlamys debaryana</name>
    <dbReference type="NCBI Taxonomy" id="47281"/>
    <lineage>
        <taxon>Eukaryota</taxon>
        <taxon>Viridiplantae</taxon>
        <taxon>Chlorophyta</taxon>
        <taxon>core chlorophytes</taxon>
        <taxon>Chlorophyceae</taxon>
        <taxon>CS clade</taxon>
        <taxon>Chlamydomonadales</taxon>
        <taxon>Chlamydomonadales incertae sedis</taxon>
        <taxon>Edaphochlamys</taxon>
    </lineage>
</organism>
<dbReference type="EMBL" id="JAEHOE010000082">
    <property type="protein sequence ID" value="KAG2488553.1"/>
    <property type="molecule type" value="Genomic_DNA"/>
</dbReference>
<keyword evidence="2" id="KW-1185">Reference proteome</keyword>
<sequence length="326" mass="33516">MRLPKSLLARMVVDMARDRLAQAEESGEAAGSNAQQQQQQVEQIGAKRRLVDATAEAALTPELLAVLPATLDLTVAHDPTALGIALHVHAHNSICGAQVPANMTLETLKRDVLGPLELPGLHTLTYDPRLAAEGTLQALTALHREAAADAAANQIHRLLPTSTPLARASALFMLIPSDQLPGSGGAGGAAAGGPAGPAPGPHCVHAFRLPQAVLPYTTKDPQLGDVTMYNALKAAEAAHADGLPLPRGLPADALEDSAVPTEVRATVLTRLAALQSGGAGRGGGARAIAGEGSGVAGAFRYEWKRVPMYVGGALAKPLLLELSWGG</sequence>
<name>A0A835XQT5_9CHLO</name>
<comment type="caution">
    <text evidence="1">The sequence shown here is derived from an EMBL/GenBank/DDBJ whole genome shotgun (WGS) entry which is preliminary data.</text>
</comment>
<gene>
    <name evidence="1" type="ORF">HYH03_012872</name>
</gene>